<dbReference type="AlphaFoldDB" id="A0A1R3TDV6"/>
<sequence>MYREGFHILYLSNILAYPTQQCPNIIHIGQHIALNAFMFKLLYWI</sequence>
<name>A0A1R3TDV6_9BACT</name>
<reference evidence="1 2" key="1">
    <citation type="submission" date="2016-08" db="EMBL/GenBank/DDBJ databases">
        <authorList>
            <person name="Seilhamer J.J."/>
        </authorList>
    </citation>
    <scope>NUCLEOTIDE SEQUENCE [LARGE SCALE GENOMIC DNA]</scope>
    <source>
        <strain evidence="1">M3/6</strain>
    </source>
</reference>
<dbReference type="EMBL" id="LT605205">
    <property type="protein sequence ID" value="SCD21804.1"/>
    <property type="molecule type" value="Genomic_DNA"/>
</dbReference>
<organism evidence="1 2">
    <name type="scientific">Proteiniphilum saccharofermentans</name>
    <dbReference type="NCBI Taxonomy" id="1642647"/>
    <lineage>
        <taxon>Bacteria</taxon>
        <taxon>Pseudomonadati</taxon>
        <taxon>Bacteroidota</taxon>
        <taxon>Bacteroidia</taxon>
        <taxon>Bacteroidales</taxon>
        <taxon>Dysgonomonadaceae</taxon>
        <taxon>Proteiniphilum</taxon>
    </lineage>
</organism>
<accession>A0A1R3TDV6</accession>
<gene>
    <name evidence="1" type="ORF">PSM36_3015</name>
</gene>
<proteinExistence type="predicted"/>
<dbReference type="Proteomes" id="UP000187464">
    <property type="component" value="Chromosome I"/>
</dbReference>
<protein>
    <submittedName>
        <fullName evidence="1">Uncharacterized protein</fullName>
    </submittedName>
</protein>
<dbReference type="KEGG" id="psac:PSM36_3015"/>
<keyword evidence="2" id="KW-1185">Reference proteome</keyword>
<evidence type="ECO:0000313" key="1">
    <source>
        <dbReference type="EMBL" id="SCD21804.1"/>
    </source>
</evidence>
<evidence type="ECO:0000313" key="2">
    <source>
        <dbReference type="Proteomes" id="UP000187464"/>
    </source>
</evidence>